<keyword evidence="4" id="KW-0249">Electron transport</keyword>
<organism evidence="6 7">
    <name type="scientific">Leeia speluncae</name>
    <dbReference type="NCBI Taxonomy" id="2884804"/>
    <lineage>
        <taxon>Bacteria</taxon>
        <taxon>Pseudomonadati</taxon>
        <taxon>Pseudomonadota</taxon>
        <taxon>Betaproteobacteria</taxon>
        <taxon>Neisseriales</taxon>
        <taxon>Leeiaceae</taxon>
        <taxon>Leeia</taxon>
    </lineage>
</organism>
<gene>
    <name evidence="6" type="ORF">LIN78_16235</name>
</gene>
<name>A0ABS8DAB0_9NEIS</name>
<evidence type="ECO:0000256" key="2">
    <source>
        <dbReference type="ARBA" id="ARBA00016797"/>
    </source>
</evidence>
<dbReference type="InterPro" id="IPR033948">
    <property type="entry name" value="ETF_beta_N"/>
</dbReference>
<dbReference type="PANTHER" id="PTHR21294">
    <property type="entry name" value="ELECTRON TRANSFER FLAVOPROTEIN BETA-SUBUNIT"/>
    <property type="match status" value="1"/>
</dbReference>
<comment type="caution">
    <text evidence="6">The sequence shown here is derived from an EMBL/GenBank/DDBJ whole genome shotgun (WGS) entry which is preliminary data.</text>
</comment>
<dbReference type="PANTHER" id="PTHR21294:SF8">
    <property type="entry name" value="ELECTRON TRANSFER FLAVOPROTEIN SUBUNIT BETA"/>
    <property type="match status" value="1"/>
</dbReference>
<dbReference type="CDD" id="cd01714">
    <property type="entry name" value="ETF_beta"/>
    <property type="match status" value="1"/>
</dbReference>
<dbReference type="PIRSF" id="PIRSF000090">
    <property type="entry name" value="Beta-ETF"/>
    <property type="match status" value="1"/>
</dbReference>
<dbReference type="Proteomes" id="UP001165395">
    <property type="component" value="Unassembled WGS sequence"/>
</dbReference>
<evidence type="ECO:0000256" key="1">
    <source>
        <dbReference type="ARBA" id="ARBA00007557"/>
    </source>
</evidence>
<dbReference type="SMART" id="SM00893">
    <property type="entry name" value="ETF"/>
    <property type="match status" value="1"/>
</dbReference>
<comment type="similarity">
    <text evidence="1">Belongs to the ETF beta-subunit/FixA family.</text>
</comment>
<dbReference type="InterPro" id="IPR014729">
    <property type="entry name" value="Rossmann-like_a/b/a_fold"/>
</dbReference>
<evidence type="ECO:0000256" key="3">
    <source>
        <dbReference type="ARBA" id="ARBA00022448"/>
    </source>
</evidence>
<proteinExistence type="inferred from homology"/>
<dbReference type="RefSeq" id="WP_227181996.1">
    <property type="nucleotide sequence ID" value="NZ_JAJBZT010000012.1"/>
</dbReference>
<feature type="domain" description="Electron transfer flavoprotein alpha/beta-subunit N-terminal" evidence="5">
    <location>
        <begin position="23"/>
        <end position="211"/>
    </location>
</feature>
<keyword evidence="3" id="KW-0813">Transport</keyword>
<evidence type="ECO:0000313" key="7">
    <source>
        <dbReference type="Proteomes" id="UP001165395"/>
    </source>
</evidence>
<dbReference type="EMBL" id="JAJBZT010000012">
    <property type="protein sequence ID" value="MCB6185097.1"/>
    <property type="molecule type" value="Genomic_DNA"/>
</dbReference>
<dbReference type="Gene3D" id="3.40.50.620">
    <property type="entry name" value="HUPs"/>
    <property type="match status" value="1"/>
</dbReference>
<dbReference type="InterPro" id="IPR012255">
    <property type="entry name" value="ETF_b"/>
</dbReference>
<evidence type="ECO:0000313" key="6">
    <source>
        <dbReference type="EMBL" id="MCB6185097.1"/>
    </source>
</evidence>
<dbReference type="InterPro" id="IPR014730">
    <property type="entry name" value="ETF_a/b_N"/>
</dbReference>
<dbReference type="Pfam" id="PF01012">
    <property type="entry name" value="ETF"/>
    <property type="match status" value="1"/>
</dbReference>
<sequence>MKVLVAVKRVVDPNVNIRVKADGSGVDIDNVKMSPNPFDETAVEAAVQLKEAGVVSEVVVASIGSQKSQDVIRAALAMGADRGIHVSTDADLEPLAIAKVLKQLVELEQPDLVFTGKQAIDDDSNQTGQMLSALLNWSQGTFTSKLSFENDWVNVTREVDSGRETIAVKLPAVLTVDLRLNSPRFASLPEIMKSKKKPVETKELTSFDLQLDSRFKVQLVSAPETRNQGIKVTSVDELIAAAKLTAKGN</sequence>
<reference evidence="6" key="1">
    <citation type="submission" date="2021-10" db="EMBL/GenBank/DDBJ databases">
        <title>The complete genome sequence of Leeia sp. TBRC 13508.</title>
        <authorList>
            <person name="Charoenyingcharoen P."/>
            <person name="Yukphan P."/>
        </authorList>
    </citation>
    <scope>NUCLEOTIDE SEQUENCE</scope>
    <source>
        <strain evidence="6">TBRC 13508</strain>
    </source>
</reference>
<evidence type="ECO:0000259" key="5">
    <source>
        <dbReference type="SMART" id="SM00893"/>
    </source>
</evidence>
<protein>
    <recommendedName>
        <fullName evidence="2">Electron transfer flavoprotein subunit beta</fullName>
    </recommendedName>
</protein>
<keyword evidence="7" id="KW-1185">Reference proteome</keyword>
<dbReference type="SUPFAM" id="SSF52402">
    <property type="entry name" value="Adenine nucleotide alpha hydrolases-like"/>
    <property type="match status" value="1"/>
</dbReference>
<accession>A0ABS8DAB0</accession>
<evidence type="ECO:0000256" key="4">
    <source>
        <dbReference type="ARBA" id="ARBA00022982"/>
    </source>
</evidence>